<protein>
    <submittedName>
        <fullName evidence="1">Uncharacterized protein</fullName>
    </submittedName>
</protein>
<evidence type="ECO:0000313" key="1">
    <source>
        <dbReference type="EMBL" id="MEK0312080.1"/>
    </source>
</evidence>
<organism evidence="1 2">
    <name type="scientific">Candidatus Phytoplasma fabacearum</name>
    <dbReference type="NCBI Taxonomy" id="2982628"/>
    <lineage>
        <taxon>Bacteria</taxon>
        <taxon>Bacillati</taxon>
        <taxon>Mycoplasmatota</taxon>
        <taxon>Mollicutes</taxon>
        <taxon>Acholeplasmatales</taxon>
        <taxon>Acholeplasmataceae</taxon>
        <taxon>Candidatus Phytoplasma</taxon>
        <taxon>16SrII (Peanut WB group)</taxon>
    </lineage>
</organism>
<comment type="caution">
    <text evidence="1">The sequence shown here is derived from an EMBL/GenBank/DDBJ whole genome shotgun (WGS) entry which is preliminary data.</text>
</comment>
<gene>
    <name evidence="1" type="ORF">OC725_02265</name>
</gene>
<evidence type="ECO:0000313" key="2">
    <source>
        <dbReference type="Proteomes" id="UP001382955"/>
    </source>
</evidence>
<sequence length="153" mass="18411">MLSYFIILFFPITKKSSPMPLVNISDNSYTENPSISFNLINAIKDKVFYYNLFGRFSYFLGTSKLSMEKQLRENFYFDPKSNIEYNKNTGLIKVFNIDKILNNNILIGETFFLLNYGVWKIRDIWNWAFQVYFIAYKDDYSNNYHYRIKIKKK</sequence>
<reference evidence="1 2" key="1">
    <citation type="journal article" date="2023" name="Int. J. Syst. Evol. Microbiol.">
        <title>The observation of taxonomic boundaries for the 16SrII and 16SrXXV phytoplasmas using genome-based delimitation.</title>
        <authorList>
            <person name="Rodrigues Jardim B."/>
            <person name="Tran-Nguyen L.T.T."/>
            <person name="Gambley C."/>
            <person name="Al-Sadi A.M."/>
            <person name="Al-Subhi A.M."/>
            <person name="Foissac X."/>
            <person name="Salar P."/>
            <person name="Cai H."/>
            <person name="Yang J.Y."/>
            <person name="Davis R."/>
            <person name="Jones L."/>
            <person name="Rodoni B."/>
            <person name="Constable F.E."/>
        </authorList>
    </citation>
    <scope>NUCLEOTIDE SEQUENCE [LARGE SCALE GENOMIC DNA]</scope>
    <source>
        <strain evidence="1">BAWM-322</strain>
    </source>
</reference>
<name>A0ABU8ZSW6_9MOLU</name>
<accession>A0ABU8ZSW6</accession>
<dbReference type="RefSeq" id="WP_304512578.1">
    <property type="nucleotide sequence ID" value="NZ_JAOSIK010000027.1"/>
</dbReference>
<dbReference type="Proteomes" id="UP001382955">
    <property type="component" value="Unassembled WGS sequence"/>
</dbReference>
<keyword evidence="2" id="KW-1185">Reference proteome</keyword>
<proteinExistence type="predicted"/>
<dbReference type="EMBL" id="JAOSIK010000027">
    <property type="protein sequence ID" value="MEK0312080.1"/>
    <property type="molecule type" value="Genomic_DNA"/>
</dbReference>